<evidence type="ECO:0000313" key="1">
    <source>
        <dbReference type="EMBL" id="KAH3779476.1"/>
    </source>
</evidence>
<comment type="caution">
    <text evidence="1">The sequence shown here is derived from an EMBL/GenBank/DDBJ whole genome shotgun (WGS) entry which is preliminary data.</text>
</comment>
<accession>A0A9D4EGU3</accession>
<dbReference type="EMBL" id="JAIWYP010000008">
    <property type="protein sequence ID" value="KAH3779476.1"/>
    <property type="molecule type" value="Genomic_DNA"/>
</dbReference>
<protein>
    <submittedName>
        <fullName evidence="1">Uncharacterized protein</fullName>
    </submittedName>
</protein>
<reference evidence="1" key="1">
    <citation type="journal article" date="2019" name="bioRxiv">
        <title>The Genome of the Zebra Mussel, Dreissena polymorpha: A Resource for Invasive Species Research.</title>
        <authorList>
            <person name="McCartney M.A."/>
            <person name="Auch B."/>
            <person name="Kono T."/>
            <person name="Mallez S."/>
            <person name="Zhang Y."/>
            <person name="Obille A."/>
            <person name="Becker A."/>
            <person name="Abrahante J.E."/>
            <person name="Garbe J."/>
            <person name="Badalamenti J.P."/>
            <person name="Herman A."/>
            <person name="Mangelson H."/>
            <person name="Liachko I."/>
            <person name="Sullivan S."/>
            <person name="Sone E.D."/>
            <person name="Koren S."/>
            <person name="Silverstein K.A.T."/>
            <person name="Beckman K.B."/>
            <person name="Gohl D.M."/>
        </authorList>
    </citation>
    <scope>NUCLEOTIDE SEQUENCE</scope>
    <source>
        <strain evidence="1">Duluth1</strain>
        <tissue evidence="1">Whole animal</tissue>
    </source>
</reference>
<reference evidence="1" key="2">
    <citation type="submission" date="2020-11" db="EMBL/GenBank/DDBJ databases">
        <authorList>
            <person name="McCartney M.A."/>
            <person name="Auch B."/>
            <person name="Kono T."/>
            <person name="Mallez S."/>
            <person name="Becker A."/>
            <person name="Gohl D.M."/>
            <person name="Silverstein K.A.T."/>
            <person name="Koren S."/>
            <person name="Bechman K.B."/>
            <person name="Herman A."/>
            <person name="Abrahante J.E."/>
            <person name="Garbe J."/>
        </authorList>
    </citation>
    <scope>NUCLEOTIDE SEQUENCE</scope>
    <source>
        <strain evidence="1">Duluth1</strain>
        <tissue evidence="1">Whole animal</tissue>
    </source>
</reference>
<gene>
    <name evidence="1" type="ORF">DPMN_157279</name>
</gene>
<organism evidence="1 2">
    <name type="scientific">Dreissena polymorpha</name>
    <name type="common">Zebra mussel</name>
    <name type="synonym">Mytilus polymorpha</name>
    <dbReference type="NCBI Taxonomy" id="45954"/>
    <lineage>
        <taxon>Eukaryota</taxon>
        <taxon>Metazoa</taxon>
        <taxon>Spiralia</taxon>
        <taxon>Lophotrochozoa</taxon>
        <taxon>Mollusca</taxon>
        <taxon>Bivalvia</taxon>
        <taxon>Autobranchia</taxon>
        <taxon>Heteroconchia</taxon>
        <taxon>Euheterodonta</taxon>
        <taxon>Imparidentia</taxon>
        <taxon>Neoheterodontei</taxon>
        <taxon>Myida</taxon>
        <taxon>Dreissenoidea</taxon>
        <taxon>Dreissenidae</taxon>
        <taxon>Dreissena</taxon>
    </lineage>
</organism>
<sequence length="61" mass="6914">MKVVFPLLDDPRCDLGATGVENFSPDFISWRRSAYVFTRLGPVSEDFLMGDLFVPRCENVS</sequence>
<name>A0A9D4EGU3_DREPO</name>
<dbReference type="Proteomes" id="UP000828390">
    <property type="component" value="Unassembled WGS sequence"/>
</dbReference>
<proteinExistence type="predicted"/>
<evidence type="ECO:0000313" key="2">
    <source>
        <dbReference type="Proteomes" id="UP000828390"/>
    </source>
</evidence>
<keyword evidence="2" id="KW-1185">Reference proteome</keyword>
<dbReference type="AlphaFoldDB" id="A0A9D4EGU3"/>